<dbReference type="PANTHER" id="PTHR35330">
    <property type="entry name" value="SIROHEME BIOSYNTHESIS PROTEIN MET8"/>
    <property type="match status" value="1"/>
</dbReference>
<dbReference type="Pfam" id="PF10414">
    <property type="entry name" value="CysG_dimeriser"/>
    <property type="match status" value="1"/>
</dbReference>
<dbReference type="Gene3D" id="3.40.50.720">
    <property type="entry name" value="NAD(P)-binding Rossmann-like Domain"/>
    <property type="match status" value="1"/>
</dbReference>
<dbReference type="InterPro" id="IPR019478">
    <property type="entry name" value="Sirohaem_synthase_dimer_dom"/>
</dbReference>
<evidence type="ECO:0000313" key="8">
    <source>
        <dbReference type="EMBL" id="GAG14440.1"/>
    </source>
</evidence>
<dbReference type="Gene3D" id="3.30.160.110">
    <property type="entry name" value="Siroheme synthase, domain 2"/>
    <property type="match status" value="1"/>
</dbReference>
<evidence type="ECO:0000256" key="6">
    <source>
        <dbReference type="ARBA" id="ARBA00047561"/>
    </source>
</evidence>
<evidence type="ECO:0000256" key="3">
    <source>
        <dbReference type="ARBA" id="ARBA00023002"/>
    </source>
</evidence>
<sequence length="209" mass="23613">MAQRKVESLMEAGADRVAVISPHLTRKLRTLLQAKRIEHRPRGYQQGDLEGAFIVIAATDDPDVNKQVWQEAQERHLLVNVVDDPQHCNFFVPSVVRRGDLTISICTGGQDPALSARLRQELEPRFGREYATFLEIAGALRERVGRELSGRARSRFWHALADSEILALLKEGKRQQAKRLANDILAAHVLKARGRGRKEIPSLQDRQSE</sequence>
<keyword evidence="3" id="KW-0560">Oxidoreductase</keyword>
<name>X0V8G2_9ZZZZ</name>
<dbReference type="EC" id="1.3.1.76" evidence="2"/>
<dbReference type="InterPro" id="IPR006367">
    <property type="entry name" value="Sirohaem_synthase_N"/>
</dbReference>
<dbReference type="GO" id="GO:0043115">
    <property type="term" value="F:precorrin-2 dehydrogenase activity"/>
    <property type="evidence" value="ECO:0007669"/>
    <property type="project" value="UniProtKB-EC"/>
</dbReference>
<dbReference type="GO" id="GO:0004325">
    <property type="term" value="F:ferrochelatase activity"/>
    <property type="evidence" value="ECO:0007669"/>
    <property type="project" value="InterPro"/>
</dbReference>
<dbReference type="InterPro" id="IPR028161">
    <property type="entry name" value="Met8-like"/>
</dbReference>
<evidence type="ECO:0000259" key="7">
    <source>
        <dbReference type="Pfam" id="PF10414"/>
    </source>
</evidence>
<dbReference type="Pfam" id="PF13241">
    <property type="entry name" value="NAD_binding_7"/>
    <property type="match status" value="1"/>
</dbReference>
<evidence type="ECO:0000256" key="2">
    <source>
        <dbReference type="ARBA" id="ARBA00012400"/>
    </source>
</evidence>
<dbReference type="NCBIfam" id="TIGR01470">
    <property type="entry name" value="cysG_Nterm"/>
    <property type="match status" value="1"/>
</dbReference>
<accession>X0V8G2</accession>
<dbReference type="EMBL" id="BARS01036271">
    <property type="protein sequence ID" value="GAG14440.1"/>
    <property type="molecule type" value="Genomic_DNA"/>
</dbReference>
<keyword evidence="5" id="KW-0627">Porphyrin biosynthesis</keyword>
<comment type="caution">
    <text evidence="8">The sequence shown here is derived from an EMBL/GenBank/DDBJ whole genome shotgun (WGS) entry which is preliminary data.</text>
</comment>
<reference evidence="8" key="1">
    <citation type="journal article" date="2014" name="Front. Microbiol.">
        <title>High frequency of phylogenetically diverse reductive dehalogenase-homologous genes in deep subseafloor sedimentary metagenomes.</title>
        <authorList>
            <person name="Kawai M."/>
            <person name="Futagami T."/>
            <person name="Toyoda A."/>
            <person name="Takaki Y."/>
            <person name="Nishi S."/>
            <person name="Hori S."/>
            <person name="Arai W."/>
            <person name="Tsubouchi T."/>
            <person name="Morono Y."/>
            <person name="Uchiyama I."/>
            <person name="Ito T."/>
            <person name="Fujiyama A."/>
            <person name="Inagaki F."/>
            <person name="Takami H."/>
        </authorList>
    </citation>
    <scope>NUCLEOTIDE SEQUENCE</scope>
    <source>
        <strain evidence="8">Expedition CK06-06</strain>
    </source>
</reference>
<dbReference type="UniPathway" id="UPA00262">
    <property type="reaction ID" value="UER00222"/>
</dbReference>
<comment type="catalytic activity">
    <reaction evidence="6">
        <text>precorrin-2 + NAD(+) = sirohydrochlorin + NADH + 2 H(+)</text>
        <dbReference type="Rhea" id="RHEA:15613"/>
        <dbReference type="ChEBI" id="CHEBI:15378"/>
        <dbReference type="ChEBI" id="CHEBI:57540"/>
        <dbReference type="ChEBI" id="CHEBI:57945"/>
        <dbReference type="ChEBI" id="CHEBI:58351"/>
        <dbReference type="ChEBI" id="CHEBI:58827"/>
        <dbReference type="EC" id="1.3.1.76"/>
    </reaction>
</comment>
<dbReference type="Gene3D" id="1.10.8.210">
    <property type="entry name" value="Sirohaem synthase, dimerisation domain"/>
    <property type="match status" value="1"/>
</dbReference>
<evidence type="ECO:0000256" key="1">
    <source>
        <dbReference type="ARBA" id="ARBA00005010"/>
    </source>
</evidence>
<organism evidence="8">
    <name type="scientific">marine sediment metagenome</name>
    <dbReference type="NCBI Taxonomy" id="412755"/>
    <lineage>
        <taxon>unclassified sequences</taxon>
        <taxon>metagenomes</taxon>
        <taxon>ecological metagenomes</taxon>
    </lineage>
</organism>
<protein>
    <recommendedName>
        <fullName evidence="2">precorrin-2 dehydrogenase</fullName>
        <ecNumber evidence="2">1.3.1.76</ecNumber>
    </recommendedName>
</protein>
<keyword evidence="4" id="KW-0520">NAD</keyword>
<dbReference type="SUPFAM" id="SSF51735">
    <property type="entry name" value="NAD(P)-binding Rossmann-fold domains"/>
    <property type="match status" value="1"/>
</dbReference>
<dbReference type="GO" id="GO:0019354">
    <property type="term" value="P:siroheme biosynthetic process"/>
    <property type="evidence" value="ECO:0007669"/>
    <property type="project" value="UniProtKB-UniPathway"/>
</dbReference>
<dbReference type="InterPro" id="IPR037115">
    <property type="entry name" value="Sirohaem_synt_dimer_dom_sf"/>
</dbReference>
<dbReference type="PANTHER" id="PTHR35330:SF1">
    <property type="entry name" value="SIROHEME BIOSYNTHESIS PROTEIN MET8"/>
    <property type="match status" value="1"/>
</dbReference>
<dbReference type="InterPro" id="IPR036291">
    <property type="entry name" value="NAD(P)-bd_dom_sf"/>
</dbReference>
<feature type="domain" description="Sirohaem synthase dimerisation" evidence="7">
    <location>
        <begin position="130"/>
        <end position="183"/>
    </location>
</feature>
<proteinExistence type="predicted"/>
<feature type="non-terminal residue" evidence="8">
    <location>
        <position position="209"/>
    </location>
</feature>
<dbReference type="SUPFAM" id="SSF75615">
    <property type="entry name" value="Siroheme synthase middle domains-like"/>
    <property type="match status" value="1"/>
</dbReference>
<dbReference type="AlphaFoldDB" id="X0V8G2"/>
<evidence type="ECO:0000256" key="4">
    <source>
        <dbReference type="ARBA" id="ARBA00023027"/>
    </source>
</evidence>
<comment type="pathway">
    <text evidence="1">Porphyrin-containing compound metabolism; siroheme biosynthesis; sirohydrochlorin from precorrin-2: step 1/1.</text>
</comment>
<evidence type="ECO:0000256" key="5">
    <source>
        <dbReference type="ARBA" id="ARBA00023244"/>
    </source>
</evidence>
<gene>
    <name evidence="8" type="ORF">S01H1_55778</name>
</gene>